<reference evidence="3" key="1">
    <citation type="submission" date="2023-07" db="EMBL/GenBank/DDBJ databases">
        <authorList>
            <person name="Stuckert A."/>
        </authorList>
    </citation>
    <scope>NUCLEOTIDE SEQUENCE</scope>
</reference>
<evidence type="ECO:0000256" key="2">
    <source>
        <dbReference type="SAM" id="MobiDB-lite"/>
    </source>
</evidence>
<keyword evidence="1" id="KW-0175">Coiled coil</keyword>
<feature type="compositionally biased region" description="Polar residues" evidence="2">
    <location>
        <begin position="1"/>
        <end position="16"/>
    </location>
</feature>
<keyword evidence="4" id="KW-1185">Reference proteome</keyword>
<sequence length="252" mass="28327">MGGNSVKNVSDVQNDPTMGPASPSLYKLHQSQPASPTRDSFYTPTGSPDPRPTPMDTGPSPEDLGPLHDEPRSTDAWGAPFSQAMKRIQRATCALDEMHGQLRGLLTPGSSTEGHRILDSALGWESRLTEMRKDLKGGLRELSDLRRQYEALSAGSLTENSKSTDIQEHIRVLESDERIERERLRGRSRLPVEKENVKLTERIIELQGEVQDLNMLQSDLRTAVSVAERFREETQEKLEISERENQRLRNKG</sequence>
<gene>
    <name evidence="3" type="ORF">RIMI_LOCUS18944343</name>
</gene>
<comment type="caution">
    <text evidence="3">The sequence shown here is derived from an EMBL/GenBank/DDBJ whole genome shotgun (WGS) entry which is preliminary data.</text>
</comment>
<name>A0ABN9MIS0_9NEOB</name>
<feature type="compositionally biased region" description="Polar residues" evidence="2">
    <location>
        <begin position="29"/>
        <end position="46"/>
    </location>
</feature>
<evidence type="ECO:0000256" key="1">
    <source>
        <dbReference type="SAM" id="Coils"/>
    </source>
</evidence>
<organism evidence="3 4">
    <name type="scientific">Ranitomeya imitator</name>
    <name type="common">mimic poison frog</name>
    <dbReference type="NCBI Taxonomy" id="111125"/>
    <lineage>
        <taxon>Eukaryota</taxon>
        <taxon>Metazoa</taxon>
        <taxon>Chordata</taxon>
        <taxon>Craniata</taxon>
        <taxon>Vertebrata</taxon>
        <taxon>Euteleostomi</taxon>
        <taxon>Amphibia</taxon>
        <taxon>Batrachia</taxon>
        <taxon>Anura</taxon>
        <taxon>Neobatrachia</taxon>
        <taxon>Hyloidea</taxon>
        <taxon>Dendrobatidae</taxon>
        <taxon>Dendrobatinae</taxon>
        <taxon>Ranitomeya</taxon>
    </lineage>
</organism>
<proteinExistence type="predicted"/>
<dbReference type="EMBL" id="CAUEEQ010059157">
    <property type="protein sequence ID" value="CAJ0964155.1"/>
    <property type="molecule type" value="Genomic_DNA"/>
</dbReference>
<dbReference type="Proteomes" id="UP001176940">
    <property type="component" value="Unassembled WGS sequence"/>
</dbReference>
<evidence type="ECO:0000313" key="4">
    <source>
        <dbReference type="Proteomes" id="UP001176940"/>
    </source>
</evidence>
<feature type="region of interest" description="Disordered" evidence="2">
    <location>
        <begin position="1"/>
        <end position="77"/>
    </location>
</feature>
<feature type="coiled-coil region" evidence="1">
    <location>
        <begin position="196"/>
        <end position="251"/>
    </location>
</feature>
<protein>
    <submittedName>
        <fullName evidence="3">Uncharacterized protein</fullName>
    </submittedName>
</protein>
<evidence type="ECO:0000313" key="3">
    <source>
        <dbReference type="EMBL" id="CAJ0964155.1"/>
    </source>
</evidence>
<accession>A0ABN9MIS0</accession>